<dbReference type="EMBL" id="BMEQ01000057">
    <property type="protein sequence ID" value="GGG72309.1"/>
    <property type="molecule type" value="Genomic_DNA"/>
</dbReference>
<name>A0A917M2B2_9MICC</name>
<gene>
    <name evidence="1" type="ORF">GCM10011374_41380</name>
</gene>
<comment type="caution">
    <text evidence="1">The sequence shown here is derived from an EMBL/GenBank/DDBJ whole genome shotgun (WGS) entry which is preliminary data.</text>
</comment>
<dbReference type="AlphaFoldDB" id="A0A917M2B2"/>
<protein>
    <submittedName>
        <fullName evidence="1">Uncharacterized protein</fullName>
    </submittedName>
</protein>
<reference evidence="1" key="1">
    <citation type="journal article" date="2014" name="Int. J. Syst. Evol. Microbiol.">
        <title>Complete genome sequence of Corynebacterium casei LMG S-19264T (=DSM 44701T), isolated from a smear-ripened cheese.</title>
        <authorList>
            <consortium name="US DOE Joint Genome Institute (JGI-PGF)"/>
            <person name="Walter F."/>
            <person name="Albersmeier A."/>
            <person name="Kalinowski J."/>
            <person name="Ruckert C."/>
        </authorList>
    </citation>
    <scope>NUCLEOTIDE SEQUENCE</scope>
    <source>
        <strain evidence="1">CGMCC 1.12187</strain>
    </source>
</reference>
<dbReference type="Proteomes" id="UP000638848">
    <property type="component" value="Unassembled WGS sequence"/>
</dbReference>
<accession>A0A917M2B2</accession>
<proteinExistence type="predicted"/>
<sequence length="71" mass="7584">MVFPAAVTATAWWSDLPTSRPTNTAGSGCSDMTESLLLHRHLRVLAGRVVVTLGIHVTKVLEEDPASISDP</sequence>
<reference evidence="1" key="2">
    <citation type="submission" date="2020-09" db="EMBL/GenBank/DDBJ databases">
        <authorList>
            <person name="Sun Q."/>
            <person name="Zhou Y."/>
        </authorList>
    </citation>
    <scope>NUCLEOTIDE SEQUENCE</scope>
    <source>
        <strain evidence="1">CGMCC 1.12187</strain>
    </source>
</reference>
<organism evidence="1 2">
    <name type="scientific">Kocuria dechangensis</name>
    <dbReference type="NCBI Taxonomy" id="1176249"/>
    <lineage>
        <taxon>Bacteria</taxon>
        <taxon>Bacillati</taxon>
        <taxon>Actinomycetota</taxon>
        <taxon>Actinomycetes</taxon>
        <taxon>Micrococcales</taxon>
        <taxon>Micrococcaceae</taxon>
        <taxon>Kocuria</taxon>
    </lineage>
</organism>
<evidence type="ECO:0000313" key="1">
    <source>
        <dbReference type="EMBL" id="GGG72309.1"/>
    </source>
</evidence>
<keyword evidence="2" id="KW-1185">Reference proteome</keyword>
<evidence type="ECO:0000313" key="2">
    <source>
        <dbReference type="Proteomes" id="UP000638848"/>
    </source>
</evidence>